<dbReference type="KEGG" id="gph:GEMMAAP_16815"/>
<organism evidence="7 8">
    <name type="scientific">Gemmatimonas phototrophica</name>
    <dbReference type="NCBI Taxonomy" id="1379270"/>
    <lineage>
        <taxon>Bacteria</taxon>
        <taxon>Pseudomonadati</taxon>
        <taxon>Gemmatimonadota</taxon>
        <taxon>Gemmatimonadia</taxon>
        <taxon>Gemmatimonadales</taxon>
        <taxon>Gemmatimonadaceae</taxon>
        <taxon>Gemmatimonas</taxon>
    </lineage>
</organism>
<dbReference type="PANTHER" id="PTHR42784">
    <property type="entry name" value="PYRANOSE 2-OXIDASE"/>
    <property type="match status" value="1"/>
</dbReference>
<dbReference type="OrthoDB" id="9787779at2"/>
<evidence type="ECO:0000256" key="4">
    <source>
        <dbReference type="ARBA" id="ARBA00022827"/>
    </source>
</evidence>
<dbReference type="GO" id="GO:0016614">
    <property type="term" value="F:oxidoreductase activity, acting on CH-OH group of donors"/>
    <property type="evidence" value="ECO:0007669"/>
    <property type="project" value="InterPro"/>
</dbReference>
<evidence type="ECO:0000256" key="1">
    <source>
        <dbReference type="ARBA" id="ARBA00001974"/>
    </source>
</evidence>
<sequence>MHTDARTLPNGHLLQGDLCIVGAGAAGIALAQEFIGRSERVILLEGGGFDLEGPVQALYKGEIVGRPYYPLEAARLHYFGGTTGHWGGYCAPLDPIDFEVRSWVPHSGWPITRSDLDPYYARAHPLLDLGPFAYDVPFWQARNPQREPLPLDRAVLQEKLWQFSAPTRFGSKFRQTLISAPNVHLYTHANVVQVNANDDATAVTSVTVRQFDGRELTVQAGRFVLACSTMQNVRLLLASNSRLSAGLGNQHDQVGRCFMEHLEMPGGSAILTRPQSMYLYTYDFGVTPVRAELRLSDTVQRSSQVLNATVAIEAPPTEGEARSTFESMPPEDVELFRQETRDSLTASMRGEARRYDANSVRQQPLFSLYTRQEQAPNPNSRVTLSTERDALGVPRVRLNWQLTRLDKQTMRNLYTTLGREFGRCGIGRVQIRDWLLADDDTWPTLVSGGWHDMGATRMHRDPKQGVVDATCRVHGLGNLYLAGAGVFTTAGSANPTLTIVALALRLGDHLKRHTA</sequence>
<comment type="cofactor">
    <cofactor evidence="1">
        <name>FAD</name>
        <dbReference type="ChEBI" id="CHEBI:57692"/>
    </cofactor>
</comment>
<keyword evidence="5" id="KW-0560">Oxidoreductase</keyword>
<dbReference type="InterPro" id="IPR051473">
    <property type="entry name" value="P2Ox-like"/>
</dbReference>
<dbReference type="EMBL" id="CP011454">
    <property type="protein sequence ID" value="AMW06002.1"/>
    <property type="molecule type" value="Genomic_DNA"/>
</dbReference>
<dbReference type="PANTHER" id="PTHR42784:SF1">
    <property type="entry name" value="PYRANOSE 2-OXIDASE"/>
    <property type="match status" value="1"/>
</dbReference>
<keyword evidence="4" id="KW-0274">FAD</keyword>
<gene>
    <name evidence="7" type="ORF">GEMMAAP_16815</name>
</gene>
<evidence type="ECO:0000256" key="5">
    <source>
        <dbReference type="ARBA" id="ARBA00023002"/>
    </source>
</evidence>
<feature type="domain" description="Glucose-methanol-choline oxidoreductase C-terminal" evidence="6">
    <location>
        <begin position="376"/>
        <end position="503"/>
    </location>
</feature>
<evidence type="ECO:0000256" key="2">
    <source>
        <dbReference type="ARBA" id="ARBA00010790"/>
    </source>
</evidence>
<dbReference type="RefSeq" id="WP_053333587.1">
    <property type="nucleotide sequence ID" value="NZ_CP011454.1"/>
</dbReference>
<reference evidence="7 8" key="1">
    <citation type="journal article" date="2014" name="Proc. Natl. Acad. Sci. U.S.A.">
        <title>Functional type 2 photosynthetic reaction centers found in the rare bacterial phylum Gemmatimonadetes.</title>
        <authorList>
            <person name="Zeng Y."/>
            <person name="Feng F."/>
            <person name="Medova H."/>
            <person name="Dean J."/>
            <person name="Koblizek M."/>
        </authorList>
    </citation>
    <scope>NUCLEOTIDE SEQUENCE [LARGE SCALE GENOMIC DNA]</scope>
    <source>
        <strain evidence="7 8">AP64</strain>
    </source>
</reference>
<dbReference type="InterPro" id="IPR007867">
    <property type="entry name" value="GMC_OxRtase_C"/>
</dbReference>
<dbReference type="Pfam" id="PF05199">
    <property type="entry name" value="GMC_oxred_C"/>
    <property type="match status" value="1"/>
</dbReference>
<accession>A0A143BNA4</accession>
<dbReference type="Proteomes" id="UP000076404">
    <property type="component" value="Chromosome"/>
</dbReference>
<dbReference type="Gene3D" id="3.50.50.60">
    <property type="entry name" value="FAD/NAD(P)-binding domain"/>
    <property type="match status" value="2"/>
</dbReference>
<dbReference type="AlphaFoldDB" id="A0A143BNA4"/>
<dbReference type="SUPFAM" id="SSF51905">
    <property type="entry name" value="FAD/NAD(P)-binding domain"/>
    <property type="match status" value="1"/>
</dbReference>
<keyword evidence="3" id="KW-0285">Flavoprotein</keyword>
<evidence type="ECO:0000313" key="7">
    <source>
        <dbReference type="EMBL" id="AMW06002.1"/>
    </source>
</evidence>
<keyword evidence="8" id="KW-1185">Reference proteome</keyword>
<reference evidence="7 8" key="2">
    <citation type="journal article" date="2016" name="Environ. Microbiol. Rep.">
        <title>Metagenomic evidence for the presence of phototrophic Gemmatimonadetes bacteria in diverse environments.</title>
        <authorList>
            <person name="Zeng Y."/>
            <person name="Baumbach J."/>
            <person name="Barbosa E.G."/>
            <person name="Azevedo V."/>
            <person name="Zhang C."/>
            <person name="Koblizek M."/>
        </authorList>
    </citation>
    <scope>NUCLEOTIDE SEQUENCE [LARGE SCALE GENOMIC DNA]</scope>
    <source>
        <strain evidence="7 8">AP64</strain>
    </source>
</reference>
<dbReference type="eggNOG" id="COG2303">
    <property type="taxonomic scope" value="Bacteria"/>
</dbReference>
<dbReference type="STRING" id="1379270.GEMMAAP_16815"/>
<proteinExistence type="inferred from homology"/>
<evidence type="ECO:0000259" key="6">
    <source>
        <dbReference type="Pfam" id="PF05199"/>
    </source>
</evidence>
<protein>
    <recommendedName>
        <fullName evidence="6">Glucose-methanol-choline oxidoreductase C-terminal domain-containing protein</fullName>
    </recommendedName>
</protein>
<comment type="similarity">
    <text evidence="2">Belongs to the GMC oxidoreductase family.</text>
</comment>
<name>A0A143BNA4_9BACT</name>
<evidence type="ECO:0000313" key="8">
    <source>
        <dbReference type="Proteomes" id="UP000076404"/>
    </source>
</evidence>
<dbReference type="InterPro" id="IPR036188">
    <property type="entry name" value="FAD/NAD-bd_sf"/>
</dbReference>
<evidence type="ECO:0000256" key="3">
    <source>
        <dbReference type="ARBA" id="ARBA00022630"/>
    </source>
</evidence>